<sequence>MDQLVEAAKTAASNATTVYVPHGGDLFKGYKKELTELYKRLDGIQQYQIFSMDSSKPGVVCCRMSPESEVVEVDLRRKFHGMYQSIRPNVPDVFRDDPLYEKPSARQEENAKAAKKARRIQCAAMAVAAKRN</sequence>
<dbReference type="OrthoDB" id="129154at2759"/>
<dbReference type="GeneID" id="20181066"/>
<dbReference type="Proteomes" id="UP000018817">
    <property type="component" value="Unassembled WGS sequence"/>
</dbReference>
<dbReference type="VEuPathDB" id="FungiDB:PPTG_11533"/>
<evidence type="ECO:0000313" key="2">
    <source>
        <dbReference type="Proteomes" id="UP000018817"/>
    </source>
</evidence>
<dbReference type="PANTHER" id="PTHR34415">
    <property type="entry name" value="INTEGRASE CATALYTIC DOMAIN-CONTAINING PROTEIN"/>
    <property type="match status" value="1"/>
</dbReference>
<dbReference type="STRING" id="761204.W2Q654"/>
<dbReference type="PANTHER" id="PTHR34415:SF1">
    <property type="entry name" value="INTEGRASE CATALYTIC DOMAIN-CONTAINING PROTEIN"/>
    <property type="match status" value="1"/>
</dbReference>
<reference evidence="1 2" key="2">
    <citation type="submission" date="2013-11" db="EMBL/GenBank/DDBJ databases">
        <title>The Genome Sequence of Phytophthora parasitica INRA-310.</title>
        <authorList>
            <consortium name="The Broad Institute Genomics Platform"/>
            <person name="Russ C."/>
            <person name="Tyler B."/>
            <person name="Panabieres F."/>
            <person name="Shan W."/>
            <person name="Tripathy S."/>
            <person name="Grunwald N."/>
            <person name="Machado M."/>
            <person name="Johnson C.S."/>
            <person name="Arredondo F."/>
            <person name="Hong C."/>
            <person name="Coffey M."/>
            <person name="Young S.K."/>
            <person name="Zeng Q."/>
            <person name="Gargeya S."/>
            <person name="Fitzgerald M."/>
            <person name="Abouelleil A."/>
            <person name="Alvarado L."/>
            <person name="Chapman S.B."/>
            <person name="Gainer-Dewar J."/>
            <person name="Goldberg J."/>
            <person name="Griggs A."/>
            <person name="Gujja S."/>
            <person name="Hansen M."/>
            <person name="Howarth C."/>
            <person name="Imamovic A."/>
            <person name="Ireland A."/>
            <person name="Larimer J."/>
            <person name="McCowan C."/>
            <person name="Murphy C."/>
            <person name="Pearson M."/>
            <person name="Poon T.W."/>
            <person name="Priest M."/>
            <person name="Roberts A."/>
            <person name="Saif S."/>
            <person name="Shea T."/>
            <person name="Sykes S."/>
            <person name="Wortman J."/>
            <person name="Nusbaum C."/>
            <person name="Birren B."/>
        </authorList>
    </citation>
    <scope>NUCLEOTIDE SEQUENCE [LARGE SCALE GENOMIC DNA]</scope>
    <source>
        <strain evidence="1 2">INRA-310</strain>
    </source>
</reference>
<dbReference type="AlphaFoldDB" id="W2Q654"/>
<dbReference type="OMA" id="RIQCAAM"/>
<proteinExistence type="predicted"/>
<dbReference type="RefSeq" id="XP_008905870.1">
    <property type="nucleotide sequence ID" value="XM_008907622.1"/>
</dbReference>
<reference evidence="2" key="1">
    <citation type="submission" date="2011-12" db="EMBL/GenBank/DDBJ databases">
        <authorList>
            <consortium name="The Broad Institute Genome Sequencing Platform"/>
            <person name="Russ C."/>
            <person name="Tyler B."/>
            <person name="Panabieres F."/>
            <person name="Shan W."/>
            <person name="Tripathy S."/>
            <person name="Grunwald N."/>
            <person name="Machado M."/>
            <person name="Young S.K."/>
            <person name="Zeng Q."/>
            <person name="Gargeya S."/>
            <person name="Fitzgerald M."/>
            <person name="Haas B."/>
            <person name="Abouelleil A."/>
            <person name="Alvarado L."/>
            <person name="Arachchi H.M."/>
            <person name="Berlin A."/>
            <person name="Chapman S.B."/>
            <person name="Gearin G."/>
            <person name="Goldberg J."/>
            <person name="Griggs A."/>
            <person name="Gujja S."/>
            <person name="Hansen M."/>
            <person name="Heiman D."/>
            <person name="Howarth C."/>
            <person name="Larimer J."/>
            <person name="Lui A."/>
            <person name="MacDonald P.J.P."/>
            <person name="McCowen C."/>
            <person name="Montmayeur A."/>
            <person name="Murphy C."/>
            <person name="Neiman D."/>
            <person name="Pearson M."/>
            <person name="Priest M."/>
            <person name="Roberts A."/>
            <person name="Saif S."/>
            <person name="Shea T."/>
            <person name="Sisk P."/>
            <person name="Stolte C."/>
            <person name="Sykes S."/>
            <person name="Wortman J."/>
            <person name="Nusbaum C."/>
            <person name="Birren B."/>
        </authorList>
    </citation>
    <scope>NUCLEOTIDE SEQUENCE [LARGE SCALE GENOMIC DNA]</scope>
    <source>
        <strain evidence="2">INRA-310</strain>
    </source>
</reference>
<protein>
    <submittedName>
        <fullName evidence="1">Uncharacterized protein</fullName>
    </submittedName>
</protein>
<name>W2Q654_PHYN3</name>
<evidence type="ECO:0000313" key="1">
    <source>
        <dbReference type="EMBL" id="ETN08683.1"/>
    </source>
</evidence>
<dbReference type="EMBL" id="KI669587">
    <property type="protein sequence ID" value="ETN08683.1"/>
    <property type="molecule type" value="Genomic_DNA"/>
</dbReference>
<organism evidence="1 2">
    <name type="scientific">Phytophthora nicotianae (strain INRA-310)</name>
    <name type="common">Phytophthora parasitica</name>
    <dbReference type="NCBI Taxonomy" id="761204"/>
    <lineage>
        <taxon>Eukaryota</taxon>
        <taxon>Sar</taxon>
        <taxon>Stramenopiles</taxon>
        <taxon>Oomycota</taxon>
        <taxon>Peronosporomycetes</taxon>
        <taxon>Peronosporales</taxon>
        <taxon>Peronosporaceae</taxon>
        <taxon>Phytophthora</taxon>
    </lineage>
</organism>
<accession>W2Q654</accession>
<gene>
    <name evidence="1" type="ORF">PPTG_11533</name>
</gene>